<sequence length="101" mass="11339">MYARDDFPALNYLIMYRKKNDNQVKSLIIAFDCEKLISSRGGLWELVSGIPGMKCFTSGADEFWNSILFGITNRGHLICTCPMLLTLKLSGYSVPVPSAVW</sequence>
<dbReference type="Proteomes" id="UP001374535">
    <property type="component" value="Chromosome 2"/>
</dbReference>
<evidence type="ECO:0000313" key="1">
    <source>
        <dbReference type="EMBL" id="WVZ19632.1"/>
    </source>
</evidence>
<evidence type="ECO:0000313" key="2">
    <source>
        <dbReference type="Proteomes" id="UP001374535"/>
    </source>
</evidence>
<name>A0AAQ3P2W8_VIGMU</name>
<organism evidence="1 2">
    <name type="scientific">Vigna mungo</name>
    <name type="common">Black gram</name>
    <name type="synonym">Phaseolus mungo</name>
    <dbReference type="NCBI Taxonomy" id="3915"/>
    <lineage>
        <taxon>Eukaryota</taxon>
        <taxon>Viridiplantae</taxon>
        <taxon>Streptophyta</taxon>
        <taxon>Embryophyta</taxon>
        <taxon>Tracheophyta</taxon>
        <taxon>Spermatophyta</taxon>
        <taxon>Magnoliopsida</taxon>
        <taxon>eudicotyledons</taxon>
        <taxon>Gunneridae</taxon>
        <taxon>Pentapetalae</taxon>
        <taxon>rosids</taxon>
        <taxon>fabids</taxon>
        <taxon>Fabales</taxon>
        <taxon>Fabaceae</taxon>
        <taxon>Papilionoideae</taxon>
        <taxon>50 kb inversion clade</taxon>
        <taxon>NPAAA clade</taxon>
        <taxon>indigoferoid/millettioid clade</taxon>
        <taxon>Phaseoleae</taxon>
        <taxon>Vigna</taxon>
    </lineage>
</organism>
<dbReference type="EMBL" id="CP144699">
    <property type="protein sequence ID" value="WVZ19632.1"/>
    <property type="molecule type" value="Genomic_DNA"/>
</dbReference>
<keyword evidence="2" id="KW-1185">Reference proteome</keyword>
<reference evidence="1 2" key="1">
    <citation type="journal article" date="2023" name="Life. Sci Alliance">
        <title>Evolutionary insights into 3D genome organization and epigenetic landscape of Vigna mungo.</title>
        <authorList>
            <person name="Junaid A."/>
            <person name="Singh B."/>
            <person name="Bhatia S."/>
        </authorList>
    </citation>
    <scope>NUCLEOTIDE SEQUENCE [LARGE SCALE GENOMIC DNA]</scope>
    <source>
        <strain evidence="1">Urdbean</strain>
    </source>
</reference>
<proteinExistence type="predicted"/>
<accession>A0AAQ3P2W8</accession>
<dbReference type="AlphaFoldDB" id="A0AAQ3P2W8"/>
<protein>
    <submittedName>
        <fullName evidence="1">Uncharacterized protein</fullName>
    </submittedName>
</protein>
<gene>
    <name evidence="1" type="ORF">V8G54_006954</name>
</gene>